<evidence type="ECO:0000313" key="2">
    <source>
        <dbReference type="Proteomes" id="UP000075809"/>
    </source>
</evidence>
<dbReference type="Proteomes" id="UP000075809">
    <property type="component" value="Unassembled WGS sequence"/>
</dbReference>
<keyword evidence="2" id="KW-1185">Reference proteome</keyword>
<organism evidence="1 2">
    <name type="scientific">Mycetomoellerius zeteki</name>
    <dbReference type="NCBI Taxonomy" id="64791"/>
    <lineage>
        <taxon>Eukaryota</taxon>
        <taxon>Metazoa</taxon>
        <taxon>Ecdysozoa</taxon>
        <taxon>Arthropoda</taxon>
        <taxon>Hexapoda</taxon>
        <taxon>Insecta</taxon>
        <taxon>Pterygota</taxon>
        <taxon>Neoptera</taxon>
        <taxon>Endopterygota</taxon>
        <taxon>Hymenoptera</taxon>
        <taxon>Apocrita</taxon>
        <taxon>Aculeata</taxon>
        <taxon>Formicoidea</taxon>
        <taxon>Formicidae</taxon>
        <taxon>Myrmicinae</taxon>
        <taxon>Mycetomoellerius</taxon>
    </lineage>
</organism>
<evidence type="ECO:0000313" key="1">
    <source>
        <dbReference type="EMBL" id="KYQ54986.1"/>
    </source>
</evidence>
<sequence length="138" mass="15674">DNNAYKRVRASGQNHRVQFRPTAAADACLVDVLRFDDYSVSRASNIAMPVNINSVRALTRIKFARVKKNRVSLRDYRDTRNRRKRIAVSSVKFGVSRQAVADVGQSVCNARPADAASTLFYLFLSIFFYNELTCYEVD</sequence>
<protein>
    <submittedName>
        <fullName evidence="1">Uncharacterized protein</fullName>
    </submittedName>
</protein>
<dbReference type="EMBL" id="KQ982559">
    <property type="protein sequence ID" value="KYQ54986.1"/>
    <property type="molecule type" value="Genomic_DNA"/>
</dbReference>
<proteinExistence type="predicted"/>
<feature type="non-terminal residue" evidence="1">
    <location>
        <position position="1"/>
    </location>
</feature>
<name>A0A151X3G5_9HYME</name>
<gene>
    <name evidence="1" type="ORF">ALC60_06147</name>
</gene>
<dbReference type="AlphaFoldDB" id="A0A151X3G5"/>
<reference evidence="1 2" key="1">
    <citation type="submission" date="2015-09" db="EMBL/GenBank/DDBJ databases">
        <title>Trachymyrmex zeteki WGS genome.</title>
        <authorList>
            <person name="Nygaard S."/>
            <person name="Hu H."/>
            <person name="Boomsma J."/>
            <person name="Zhang G."/>
        </authorList>
    </citation>
    <scope>NUCLEOTIDE SEQUENCE [LARGE SCALE GENOMIC DNA]</scope>
    <source>
        <strain evidence="1">Tzet28-1</strain>
        <tissue evidence="1">Whole body</tissue>
    </source>
</reference>
<accession>A0A151X3G5</accession>